<dbReference type="SUPFAM" id="SSF55781">
    <property type="entry name" value="GAF domain-like"/>
    <property type="match status" value="4"/>
</dbReference>
<dbReference type="Pfam" id="PF01590">
    <property type="entry name" value="GAF"/>
    <property type="match status" value="2"/>
</dbReference>
<sequence length="971" mass="110191">MGQPQKLIAAEQQIVSLGRVLQSLREEDHVEVLIESTISYLKEQFDYKLVWIALYDRLNHILFGKGGITPDSDTSFLKKRVVLNPGDLLEQVVIEQRPLGVADLRVEIRVAEWHKVADKFQIQGTIVLPIRYKDRCLGLILLGSERWGYLLPGEAKARLMMVLGELGAVLYQHEIKLQQKQTKRPDEPLLGLLDNLRTLNNLDQRLEAVVQATHQFVSPNRTNIYWFEREGRYFWCRMSNQLVKINRESSSQQAAAGMTVQELSDFYYALAVNQIVSIGDARSSLKSHFTAKLLQRLGVRSLLAAPIIWQKNLLGFLAVESNEPRIWTETDKNFVQGAAGLISLVAPTEGMESTIKQIQDDTQLTSQVAQAIYSEHDLHKTLHICATRVLTRLSATRFLLLQYNPEQNNYQFIYQSQPNNRRPLTFTLDALKQLDGQLLQRSNQAVEIENLDEDLRFFNWRLPLLENGVRSLLVCQCTKGNTPAALLIIAHETHRSWTTLEKELLWAVSQQIGVIVRQWQLHTRTQQQEKISQTFEQCLNILAQVQNGKASGENYLERTALEQIASVLDCPLAVLLSWSPGQRWAEVIPGVITNTQFGVFSDASIPIKAEALIQRALAQKGHLTLKMDDLPSETRKWFNGPDIGQILVMALRTNTDCEPTGVVLLADHNERRWSEQSLSATATLISQLAWWRRQKQITQLLESTTEELRQLNWYKNRRLEEMQRTAALSLSQIHDLGIPTNELAQMRYQLLLRQLDQTTTSMSGLLKLEQWQLHMSWETMPIASLLKRSLERVENLLKQQKLWIGVHGLGQPIEDGELPKNSSLIRGVLASNSQSSMAIAGDIVKIELVLHELLVAACCRSYGSRIDIWCRRLDECRPVDGASSTEAACRQISLELSITDNGKIEPQLMAALSHNTPKDVLAPSNLDQPPGLHLLICQNLMHQLGGELHFYQLPDHRVVSRLLLPLADNNS</sequence>
<protein>
    <submittedName>
        <fullName evidence="2">GAF domain-containing protein</fullName>
    </submittedName>
</protein>
<feature type="domain" description="GAF" evidence="1">
    <location>
        <begin position="201"/>
        <end position="356"/>
    </location>
</feature>
<name>A0AA40STL4_9NOST</name>
<keyword evidence="3" id="KW-1185">Reference proteome</keyword>
<dbReference type="Gene3D" id="3.30.450.40">
    <property type="match status" value="3"/>
</dbReference>
<comment type="caution">
    <text evidence="2">The sequence shown here is derived from an EMBL/GenBank/DDBJ whole genome shotgun (WGS) entry which is preliminary data.</text>
</comment>
<dbReference type="InterPro" id="IPR036890">
    <property type="entry name" value="HATPase_C_sf"/>
</dbReference>
<dbReference type="EMBL" id="VJXY01000002">
    <property type="protein sequence ID" value="MBD6615005.1"/>
    <property type="molecule type" value="Genomic_DNA"/>
</dbReference>
<evidence type="ECO:0000313" key="3">
    <source>
        <dbReference type="Proteomes" id="UP001165986"/>
    </source>
</evidence>
<dbReference type="InterPro" id="IPR029016">
    <property type="entry name" value="GAF-like_dom_sf"/>
</dbReference>
<feature type="domain" description="GAF" evidence="1">
    <location>
        <begin position="552"/>
        <end position="702"/>
    </location>
</feature>
<dbReference type="SUPFAM" id="SSF55874">
    <property type="entry name" value="ATPase domain of HSP90 chaperone/DNA topoisomerase II/histidine kinase"/>
    <property type="match status" value="1"/>
</dbReference>
<gene>
    <name evidence="2" type="ORF">FNW02_03840</name>
</gene>
<reference evidence="2" key="1">
    <citation type="submission" date="2019-07" db="EMBL/GenBank/DDBJ databases">
        <title>Toxilogical consequences of a new and cryptic species of cyanobacteria (Komarekiella delphini-convector) recovered from the epidermis of a bottlenose dolphin and 1500 ft. in the air.</title>
        <authorList>
            <person name="Brown A.O."/>
            <person name="Dvorak P."/>
            <person name="Villanueva C.D."/>
            <person name="Foss A.J."/>
            <person name="Garvey A.D."/>
            <person name="Gibson Q.A."/>
            <person name="Johansen J.R."/>
            <person name="Casamatta D.A."/>
        </authorList>
    </citation>
    <scope>NUCLEOTIDE SEQUENCE</scope>
    <source>
        <strain evidence="2">SJRDD-AB1</strain>
    </source>
</reference>
<dbReference type="AlphaFoldDB" id="A0AA40STL4"/>
<dbReference type="RefSeq" id="WP_191756253.1">
    <property type="nucleotide sequence ID" value="NZ_VJXY01000002.1"/>
</dbReference>
<feature type="domain" description="GAF" evidence="1">
    <location>
        <begin position="377"/>
        <end position="526"/>
    </location>
</feature>
<dbReference type="InterPro" id="IPR003018">
    <property type="entry name" value="GAF"/>
</dbReference>
<accession>A0AA40STL4</accession>
<evidence type="ECO:0000259" key="1">
    <source>
        <dbReference type="SMART" id="SM00065"/>
    </source>
</evidence>
<evidence type="ECO:0000313" key="2">
    <source>
        <dbReference type="EMBL" id="MBD6615005.1"/>
    </source>
</evidence>
<feature type="domain" description="GAF" evidence="1">
    <location>
        <begin position="29"/>
        <end position="180"/>
    </location>
</feature>
<dbReference type="Proteomes" id="UP001165986">
    <property type="component" value="Unassembled WGS sequence"/>
</dbReference>
<proteinExistence type="predicted"/>
<organism evidence="2 3">
    <name type="scientific">Komarekiella delphini-convector SJRDD-AB1</name>
    <dbReference type="NCBI Taxonomy" id="2593771"/>
    <lineage>
        <taxon>Bacteria</taxon>
        <taxon>Bacillati</taxon>
        <taxon>Cyanobacteriota</taxon>
        <taxon>Cyanophyceae</taxon>
        <taxon>Nostocales</taxon>
        <taxon>Nostocaceae</taxon>
        <taxon>Komarekiella</taxon>
        <taxon>Komarekiella delphini-convector</taxon>
    </lineage>
</organism>
<dbReference type="SMART" id="SM00065">
    <property type="entry name" value="GAF"/>
    <property type="match status" value="4"/>
</dbReference>